<dbReference type="GeneID" id="91099821"/>
<evidence type="ECO:0000313" key="2">
    <source>
        <dbReference type="Proteomes" id="UP001358614"/>
    </source>
</evidence>
<gene>
    <name evidence="1" type="ORF">V865_001017</name>
</gene>
<name>A0AAX4KAI6_9TREE</name>
<dbReference type="EMBL" id="CP144089">
    <property type="protein sequence ID" value="WWD02974.1"/>
    <property type="molecule type" value="Genomic_DNA"/>
</dbReference>
<sequence length="371" mass="41738">MSAVALAAKTETQLYREVMGIPFYTKEGDDYRDLDPIDPALVTVDSELLTLIEQFKTHCDYKIYVDRSYPHATGSVQKPKYGCTWYNPKGKTIKIALQGHMVTDLGAAYLRREDLPETWSAHVFYMAVVIIHELAHALRFFTGRYLPTPVKISGGVTTQIPHPNSSLPYLHGEGGAYLERFLFGGKVNAIMMPEDDEDLAFSGQYAGLIASPANDSTESWWLSMDMIVQIVEGQSGWDRCIPLGRDMFHQPTIWGPMENKARADSSEEATLQPETEAEHGSVEYWEGRERLDLSCGGAKIIAKPGFPDSLVLPRNRKLRPGIDHYSVCADKQNWNHANGGEGGVCTHWPGPATLYWWINRKINWDDWVITN</sequence>
<reference evidence="1 2" key="1">
    <citation type="submission" date="2024-01" db="EMBL/GenBank/DDBJ databases">
        <title>Comparative genomics of Cryptococcus and Kwoniella reveals pathogenesis evolution and contrasting modes of karyotype evolution via chromosome fusion or intercentromeric recombination.</title>
        <authorList>
            <person name="Coelho M.A."/>
            <person name="David-Palma M."/>
            <person name="Shea T."/>
            <person name="Bowers K."/>
            <person name="McGinley-Smith S."/>
            <person name="Mohammad A.W."/>
            <person name="Gnirke A."/>
            <person name="Yurkov A.M."/>
            <person name="Nowrousian M."/>
            <person name="Sun S."/>
            <person name="Cuomo C.A."/>
            <person name="Heitman J."/>
        </authorList>
    </citation>
    <scope>NUCLEOTIDE SEQUENCE [LARGE SCALE GENOMIC DNA]</scope>
    <source>
        <strain evidence="1 2">PYCC6329</strain>
    </source>
</reference>
<organism evidence="1 2">
    <name type="scientific">Kwoniella europaea PYCC6329</name>
    <dbReference type="NCBI Taxonomy" id="1423913"/>
    <lineage>
        <taxon>Eukaryota</taxon>
        <taxon>Fungi</taxon>
        <taxon>Dikarya</taxon>
        <taxon>Basidiomycota</taxon>
        <taxon>Agaricomycotina</taxon>
        <taxon>Tremellomycetes</taxon>
        <taxon>Tremellales</taxon>
        <taxon>Cryptococcaceae</taxon>
        <taxon>Kwoniella</taxon>
    </lineage>
</organism>
<keyword evidence="2" id="KW-1185">Reference proteome</keyword>
<accession>A0AAX4KAI6</accession>
<evidence type="ECO:0000313" key="1">
    <source>
        <dbReference type="EMBL" id="WWD02974.1"/>
    </source>
</evidence>
<evidence type="ECO:0008006" key="3">
    <source>
        <dbReference type="Google" id="ProtNLM"/>
    </source>
</evidence>
<dbReference type="KEGG" id="ker:91099821"/>
<dbReference type="RefSeq" id="XP_066080941.1">
    <property type="nucleotide sequence ID" value="XM_066224844.1"/>
</dbReference>
<protein>
    <recommendedName>
        <fullName evidence="3">SprT-like domain-containing protein</fullName>
    </recommendedName>
</protein>
<dbReference type="Proteomes" id="UP001358614">
    <property type="component" value="Chromosome 1"/>
</dbReference>
<dbReference type="AlphaFoldDB" id="A0AAX4KAI6"/>
<proteinExistence type="predicted"/>